<dbReference type="Proteomes" id="UP000230069">
    <property type="component" value="Unassembled WGS sequence"/>
</dbReference>
<accession>A0A2G5DB84</accession>
<evidence type="ECO:0000313" key="1">
    <source>
        <dbReference type="EMBL" id="PIA40785.1"/>
    </source>
</evidence>
<sequence>MNWVGKLAWVNDHCTKMCTSLFLRMRSVIKGVKNNNKQKLTFHYDSYSYALNFDDGQGHLKDESEICRCT</sequence>
<evidence type="ECO:0000313" key="2">
    <source>
        <dbReference type="Proteomes" id="UP000230069"/>
    </source>
</evidence>
<dbReference type="EMBL" id="KZ305041">
    <property type="protein sequence ID" value="PIA40785.1"/>
    <property type="molecule type" value="Genomic_DNA"/>
</dbReference>
<dbReference type="InParanoid" id="A0A2G5DB84"/>
<reference evidence="1 2" key="1">
    <citation type="submission" date="2017-09" db="EMBL/GenBank/DDBJ databases">
        <title>WGS assembly of Aquilegia coerulea Goldsmith.</title>
        <authorList>
            <person name="Hodges S."/>
            <person name="Kramer E."/>
            <person name="Nordborg M."/>
            <person name="Tomkins J."/>
            <person name="Borevitz J."/>
            <person name="Derieg N."/>
            <person name="Yan J."/>
            <person name="Mihaltcheva S."/>
            <person name="Hayes R.D."/>
            <person name="Rokhsar D."/>
        </authorList>
    </citation>
    <scope>NUCLEOTIDE SEQUENCE [LARGE SCALE GENOMIC DNA]</scope>
    <source>
        <strain evidence="2">cv. Goldsmith</strain>
    </source>
</reference>
<keyword evidence="2" id="KW-1185">Reference proteome</keyword>
<dbReference type="PANTHER" id="PTHR34538:SF13">
    <property type="entry name" value="OS02G0637200 PROTEIN"/>
    <property type="match status" value="1"/>
</dbReference>
<dbReference type="OrthoDB" id="1932900at2759"/>
<dbReference type="STRING" id="218851.A0A2G5DB84"/>
<gene>
    <name evidence="1" type="ORF">AQUCO_02400092v1</name>
</gene>
<name>A0A2G5DB84_AQUCA</name>
<protein>
    <submittedName>
        <fullName evidence="1">Uncharacterized protein</fullName>
    </submittedName>
</protein>
<organism evidence="1 2">
    <name type="scientific">Aquilegia coerulea</name>
    <name type="common">Rocky mountain columbine</name>
    <dbReference type="NCBI Taxonomy" id="218851"/>
    <lineage>
        <taxon>Eukaryota</taxon>
        <taxon>Viridiplantae</taxon>
        <taxon>Streptophyta</taxon>
        <taxon>Embryophyta</taxon>
        <taxon>Tracheophyta</taxon>
        <taxon>Spermatophyta</taxon>
        <taxon>Magnoliopsida</taxon>
        <taxon>Ranunculales</taxon>
        <taxon>Ranunculaceae</taxon>
        <taxon>Thalictroideae</taxon>
        <taxon>Aquilegia</taxon>
    </lineage>
</organism>
<dbReference type="PANTHER" id="PTHR34538">
    <property type="entry name" value="EXPRESSED PROTEIN"/>
    <property type="match status" value="1"/>
</dbReference>
<dbReference type="AlphaFoldDB" id="A0A2G5DB84"/>
<proteinExistence type="predicted"/>